<evidence type="ECO:0000256" key="3">
    <source>
        <dbReference type="SAM" id="MobiDB-lite"/>
    </source>
</evidence>
<feature type="DNA-binding region" description="H-T-H motif" evidence="2">
    <location>
        <begin position="60"/>
        <end position="79"/>
    </location>
</feature>
<dbReference type="EMBL" id="JADPRT010000014">
    <property type="protein sequence ID" value="MBF9071926.1"/>
    <property type="molecule type" value="Genomic_DNA"/>
</dbReference>
<feature type="domain" description="HTH tetR-type" evidence="4">
    <location>
        <begin position="37"/>
        <end position="97"/>
    </location>
</feature>
<feature type="region of interest" description="Disordered" evidence="3">
    <location>
        <begin position="1"/>
        <end position="35"/>
    </location>
</feature>
<evidence type="ECO:0000256" key="1">
    <source>
        <dbReference type="ARBA" id="ARBA00023125"/>
    </source>
</evidence>
<dbReference type="SUPFAM" id="SSF46689">
    <property type="entry name" value="Homeodomain-like"/>
    <property type="match status" value="1"/>
</dbReference>
<keyword evidence="6" id="KW-1185">Reference proteome</keyword>
<keyword evidence="1 2" id="KW-0238">DNA-binding</keyword>
<dbReference type="AlphaFoldDB" id="A0A931BAB0"/>
<evidence type="ECO:0000313" key="5">
    <source>
        <dbReference type="EMBL" id="MBF9071926.1"/>
    </source>
</evidence>
<sequence length="233" mass="24457">MAKEAGADVEESAPQGAEGAGGEVRAARKPRVSAKGEQTRARLIAAARSLLAGADDVPFTTRNVSALAGVTHGMCHYHFKDRTDLIVAVVADIRPEWITPMEEAVAEPGTFAERAERVVGLLAQPEAADLARMHSALHWFSLTDDRVRVAVEAEYARWRACFVDLFRVLARERAATAGETGGVDAVTLGEALAAAADGLAAIRSLGSEVDAQAVVRALVHGLAAGADQLPVVS</sequence>
<dbReference type="RefSeq" id="WP_196197106.1">
    <property type="nucleotide sequence ID" value="NZ_JADPRT010000014.1"/>
</dbReference>
<dbReference type="GO" id="GO:0003677">
    <property type="term" value="F:DNA binding"/>
    <property type="evidence" value="ECO:0007669"/>
    <property type="project" value="UniProtKB-UniRule"/>
</dbReference>
<name>A0A931BAB0_9ACTN</name>
<comment type="caution">
    <text evidence="5">The sequence shown here is derived from an EMBL/GenBank/DDBJ whole genome shotgun (WGS) entry which is preliminary data.</text>
</comment>
<dbReference type="Proteomes" id="UP000657385">
    <property type="component" value="Unassembled WGS sequence"/>
</dbReference>
<evidence type="ECO:0000313" key="6">
    <source>
        <dbReference type="Proteomes" id="UP000657385"/>
    </source>
</evidence>
<dbReference type="InterPro" id="IPR001647">
    <property type="entry name" value="HTH_TetR"/>
</dbReference>
<organism evidence="5 6">
    <name type="scientific">Streptacidiphilus fuscans</name>
    <dbReference type="NCBI Taxonomy" id="2789292"/>
    <lineage>
        <taxon>Bacteria</taxon>
        <taxon>Bacillati</taxon>
        <taxon>Actinomycetota</taxon>
        <taxon>Actinomycetes</taxon>
        <taxon>Kitasatosporales</taxon>
        <taxon>Streptomycetaceae</taxon>
        <taxon>Streptacidiphilus</taxon>
    </lineage>
</organism>
<protein>
    <recommendedName>
        <fullName evidence="4">HTH tetR-type domain-containing protein</fullName>
    </recommendedName>
</protein>
<proteinExistence type="predicted"/>
<accession>A0A931BAB0</accession>
<dbReference type="InterPro" id="IPR009057">
    <property type="entry name" value="Homeodomain-like_sf"/>
</dbReference>
<reference evidence="5" key="1">
    <citation type="submission" date="2020-11" db="EMBL/GenBank/DDBJ databases">
        <title>Isolation and identification of active actinomycetes.</title>
        <authorList>
            <person name="Yu B."/>
        </authorList>
    </citation>
    <scope>NUCLEOTIDE SEQUENCE</scope>
    <source>
        <strain evidence="5">NEAU-YB345</strain>
    </source>
</reference>
<dbReference type="Gene3D" id="1.10.357.10">
    <property type="entry name" value="Tetracycline Repressor, domain 2"/>
    <property type="match status" value="1"/>
</dbReference>
<evidence type="ECO:0000259" key="4">
    <source>
        <dbReference type="PROSITE" id="PS50977"/>
    </source>
</evidence>
<gene>
    <name evidence="5" type="ORF">I2501_28275</name>
</gene>
<evidence type="ECO:0000256" key="2">
    <source>
        <dbReference type="PROSITE-ProRule" id="PRU00335"/>
    </source>
</evidence>
<dbReference type="PROSITE" id="PS50977">
    <property type="entry name" value="HTH_TETR_2"/>
    <property type="match status" value="1"/>
</dbReference>